<dbReference type="GO" id="GO:0020037">
    <property type="term" value="F:heme binding"/>
    <property type="evidence" value="ECO:0007669"/>
    <property type="project" value="UniProtKB-UniRule"/>
</dbReference>
<dbReference type="InterPro" id="IPR036400">
    <property type="entry name" value="Cyt_B5-like_heme/steroid_sf"/>
</dbReference>
<evidence type="ECO:0000313" key="6">
    <source>
        <dbReference type="EMBL" id="CAG9857308.1"/>
    </source>
</evidence>
<dbReference type="Gene3D" id="3.10.120.10">
    <property type="entry name" value="Cytochrome b5-like heme/steroid binding domain"/>
    <property type="match status" value="1"/>
</dbReference>
<keyword evidence="4" id="KW-1133">Transmembrane helix</keyword>
<feature type="transmembrane region" description="Helical" evidence="4">
    <location>
        <begin position="140"/>
        <end position="160"/>
    </location>
</feature>
<dbReference type="InterPro" id="IPR001199">
    <property type="entry name" value="Cyt_B5-like_heme/steroid-bd"/>
</dbReference>
<accession>A0A9N9TJZ8</accession>
<dbReference type="GO" id="GO:0006629">
    <property type="term" value="P:lipid metabolic process"/>
    <property type="evidence" value="ECO:0007669"/>
    <property type="project" value="InterPro"/>
</dbReference>
<dbReference type="AlphaFoldDB" id="A0A9N9TJZ8"/>
<comment type="caution">
    <text evidence="4">Lacks conserved residue(s) required for the propagation of feature annotation.</text>
</comment>
<reference evidence="6" key="1">
    <citation type="submission" date="2022-01" db="EMBL/GenBank/DDBJ databases">
        <authorList>
            <person name="King R."/>
        </authorList>
    </citation>
    <scope>NUCLEOTIDE SEQUENCE</scope>
</reference>
<dbReference type="SMART" id="SM01117">
    <property type="entry name" value="Cyt-b5"/>
    <property type="match status" value="1"/>
</dbReference>
<dbReference type="Proteomes" id="UP001153712">
    <property type="component" value="Chromosome 13"/>
</dbReference>
<dbReference type="PROSITE" id="PS00191">
    <property type="entry name" value="CYTOCHROME_B5_1"/>
    <property type="match status" value="1"/>
</dbReference>
<evidence type="ECO:0000256" key="3">
    <source>
        <dbReference type="ARBA" id="ARBA00023004"/>
    </source>
</evidence>
<evidence type="ECO:0000256" key="4">
    <source>
        <dbReference type="RuleBase" id="RU362121"/>
    </source>
</evidence>
<evidence type="ECO:0000256" key="1">
    <source>
        <dbReference type="ARBA" id="ARBA00022617"/>
    </source>
</evidence>
<dbReference type="EMBL" id="OU900106">
    <property type="protein sequence ID" value="CAG9857308.1"/>
    <property type="molecule type" value="Genomic_DNA"/>
</dbReference>
<protein>
    <recommendedName>
        <fullName evidence="5">Cytochrome b5 heme-binding domain-containing protein</fullName>
    </recommendedName>
</protein>
<comment type="similarity">
    <text evidence="4">Belongs to the cytochrome b5 family.</text>
</comment>
<dbReference type="PANTHER" id="PTHR16740:SF1">
    <property type="entry name" value="CYTOCHROME B5-RELATED PROTEIN-RELATED"/>
    <property type="match status" value="1"/>
</dbReference>
<evidence type="ECO:0000256" key="2">
    <source>
        <dbReference type="ARBA" id="ARBA00022723"/>
    </source>
</evidence>
<dbReference type="InterPro" id="IPR053100">
    <property type="entry name" value="Cytochrome_b5-related"/>
</dbReference>
<keyword evidence="7" id="KW-1185">Reference proteome</keyword>
<proteinExistence type="inferred from homology"/>
<evidence type="ECO:0000313" key="7">
    <source>
        <dbReference type="Proteomes" id="UP001153712"/>
    </source>
</evidence>
<feature type="domain" description="Cytochrome b5 heme-binding" evidence="5">
    <location>
        <begin position="32"/>
        <end position="101"/>
    </location>
</feature>
<dbReference type="SUPFAM" id="SSF55856">
    <property type="entry name" value="Cytochrome b5-like heme/steroid binding domain"/>
    <property type="match status" value="1"/>
</dbReference>
<keyword evidence="3 4" id="KW-0408">Iron</keyword>
<dbReference type="Pfam" id="PF00173">
    <property type="entry name" value="Cyt-b5"/>
    <property type="match status" value="1"/>
</dbReference>
<dbReference type="InterPro" id="IPR005804">
    <property type="entry name" value="FA_desaturase_dom"/>
</dbReference>
<keyword evidence="4" id="KW-0472">Membrane</keyword>
<organism evidence="6 7">
    <name type="scientific">Phyllotreta striolata</name>
    <name type="common">Striped flea beetle</name>
    <name type="synonym">Crioceris striolata</name>
    <dbReference type="NCBI Taxonomy" id="444603"/>
    <lineage>
        <taxon>Eukaryota</taxon>
        <taxon>Metazoa</taxon>
        <taxon>Ecdysozoa</taxon>
        <taxon>Arthropoda</taxon>
        <taxon>Hexapoda</taxon>
        <taxon>Insecta</taxon>
        <taxon>Pterygota</taxon>
        <taxon>Neoptera</taxon>
        <taxon>Endopterygota</taxon>
        <taxon>Coleoptera</taxon>
        <taxon>Polyphaga</taxon>
        <taxon>Cucujiformia</taxon>
        <taxon>Chrysomeloidea</taxon>
        <taxon>Chrysomelidae</taxon>
        <taxon>Galerucinae</taxon>
        <taxon>Alticini</taxon>
        <taxon>Phyllotreta</taxon>
    </lineage>
</organism>
<keyword evidence="1 4" id="KW-0349">Heme</keyword>
<keyword evidence="2 4" id="KW-0479">Metal-binding</keyword>
<gene>
    <name evidence="6" type="ORF">PHYEVI_LOCUS3713</name>
</gene>
<dbReference type="GO" id="GO:0046872">
    <property type="term" value="F:metal ion binding"/>
    <property type="evidence" value="ECO:0007669"/>
    <property type="project" value="UniProtKB-UniRule"/>
</dbReference>
<name>A0A9N9TJZ8_PHYSR</name>
<dbReference type="PROSITE" id="PS50255">
    <property type="entry name" value="CYTOCHROME_B5_2"/>
    <property type="match status" value="1"/>
</dbReference>
<dbReference type="Pfam" id="PF00487">
    <property type="entry name" value="FA_desaturase"/>
    <property type="match status" value="1"/>
</dbReference>
<feature type="transmembrane region" description="Helical" evidence="4">
    <location>
        <begin position="283"/>
        <end position="309"/>
    </location>
</feature>
<dbReference type="PANTHER" id="PTHR16740">
    <property type="entry name" value="CYTOCHROME B5-RELATED PROTEIN-RELATED"/>
    <property type="match status" value="1"/>
</dbReference>
<keyword evidence="4" id="KW-0812">Transmembrane</keyword>
<feature type="transmembrane region" description="Helical" evidence="4">
    <location>
        <begin position="244"/>
        <end position="263"/>
    </location>
</feature>
<dbReference type="OrthoDB" id="260519at2759"/>
<sequence>MASKSKYAPVSSLGIKSTPTRGSSLTTDLWLEEKRELDGAEGLWRIHDDLYDLTGFVERHPGGSEWLELTKGTDITEAFEVHHLSTLPVEMLGKFRAGKAKIPRNSPFTFHENGFYRTLKREIIPLLGELPEQSVNNTNFMCDAMVAALLVLAILATVYWNFYLAILAGLVLGMLTIAAHNYVHMKDNFRMYYFQFSMLQIRDWRISHALSHHLLTNTIADLEITMVEPLLLYLPGAKTLKERAISVLVSPVLWLFFFHIPLIRRLTTAYKHDYKNIKLTDTTGLILPLLMYCLGGQSVFGAFLMWNVILMTGAFYMGFTGMNGAHHHPDIFHDGDTPRAKENYDWGLAQLDSIMEHKEVTGHHFLVLVNFGEHCLHHLFPTVDHGVLEHLYPAFERVLRRFDENLRFVTKWETLSGNFRQLVRTEPNPKAPELGKYDGRNDFIRGSGCLRRNSSGSGRASAS</sequence>
<evidence type="ECO:0000259" key="5">
    <source>
        <dbReference type="PROSITE" id="PS50255"/>
    </source>
</evidence>
<dbReference type="InterPro" id="IPR018506">
    <property type="entry name" value="Cyt_B5_heme-BS"/>
</dbReference>